<feature type="non-terminal residue" evidence="1">
    <location>
        <position position="1"/>
    </location>
</feature>
<gene>
    <name evidence="1" type="ORF">SPELUC_LOCUS10047</name>
</gene>
<dbReference type="Proteomes" id="UP000789366">
    <property type="component" value="Unassembled WGS sequence"/>
</dbReference>
<name>A0ACA9P1G9_9GLOM</name>
<keyword evidence="2" id="KW-1185">Reference proteome</keyword>
<sequence length="86" mass="9463">MSEQKGTINGQEIILPPGTNLPIAGLREKIIACAEKGINKVVLSKFQSSPNLLVKKDDLNPTIALKFPDYQEVVPTEIKAKIKKIH</sequence>
<evidence type="ECO:0000313" key="2">
    <source>
        <dbReference type="Proteomes" id="UP000789366"/>
    </source>
</evidence>
<accession>A0ACA9P1G9</accession>
<reference evidence="1" key="1">
    <citation type="submission" date="2021-06" db="EMBL/GenBank/DDBJ databases">
        <authorList>
            <person name="Kallberg Y."/>
            <person name="Tangrot J."/>
            <person name="Rosling A."/>
        </authorList>
    </citation>
    <scope>NUCLEOTIDE SEQUENCE</scope>
    <source>
        <strain evidence="1">28 12/20/2015</strain>
    </source>
</reference>
<dbReference type="EMBL" id="CAJVPW010017880">
    <property type="protein sequence ID" value="CAG8678963.1"/>
    <property type="molecule type" value="Genomic_DNA"/>
</dbReference>
<comment type="caution">
    <text evidence="1">The sequence shown here is derived from an EMBL/GenBank/DDBJ whole genome shotgun (WGS) entry which is preliminary data.</text>
</comment>
<organism evidence="1 2">
    <name type="scientific">Cetraspora pellucida</name>
    <dbReference type="NCBI Taxonomy" id="1433469"/>
    <lineage>
        <taxon>Eukaryota</taxon>
        <taxon>Fungi</taxon>
        <taxon>Fungi incertae sedis</taxon>
        <taxon>Mucoromycota</taxon>
        <taxon>Glomeromycotina</taxon>
        <taxon>Glomeromycetes</taxon>
        <taxon>Diversisporales</taxon>
        <taxon>Gigasporaceae</taxon>
        <taxon>Cetraspora</taxon>
    </lineage>
</organism>
<evidence type="ECO:0000313" key="1">
    <source>
        <dbReference type="EMBL" id="CAG8678963.1"/>
    </source>
</evidence>
<proteinExistence type="predicted"/>
<protein>
    <submittedName>
        <fullName evidence="1">7742_t:CDS:1</fullName>
    </submittedName>
</protein>